<dbReference type="GO" id="GO:0008270">
    <property type="term" value="F:zinc ion binding"/>
    <property type="evidence" value="ECO:0007669"/>
    <property type="project" value="TreeGrafter"/>
</dbReference>
<gene>
    <name evidence="3" type="ORF">GCM10007390_09880</name>
</gene>
<dbReference type="GO" id="GO:0003700">
    <property type="term" value="F:DNA-binding transcription factor activity"/>
    <property type="evidence" value="ECO:0007669"/>
    <property type="project" value="InterPro"/>
</dbReference>
<dbReference type="PANTHER" id="PTHR33202">
    <property type="entry name" value="ZINC UPTAKE REGULATION PROTEIN"/>
    <property type="match status" value="1"/>
</dbReference>
<name>A0A8J3G7R7_9BACT</name>
<keyword evidence="2" id="KW-0408">Iron</keyword>
<dbReference type="Proteomes" id="UP000598271">
    <property type="component" value="Unassembled WGS sequence"/>
</dbReference>
<keyword evidence="1" id="KW-0862">Zinc</keyword>
<feature type="binding site" evidence="1">
    <location>
        <position position="97"/>
    </location>
    <ligand>
        <name>Zn(2+)</name>
        <dbReference type="ChEBI" id="CHEBI:29105"/>
    </ligand>
</feature>
<evidence type="ECO:0000256" key="2">
    <source>
        <dbReference type="PIRSR" id="PIRSR602481-2"/>
    </source>
</evidence>
<keyword evidence="4" id="KW-1185">Reference proteome</keyword>
<dbReference type="Pfam" id="PF01475">
    <property type="entry name" value="FUR"/>
    <property type="match status" value="1"/>
</dbReference>
<dbReference type="GO" id="GO:0000976">
    <property type="term" value="F:transcription cis-regulatory region binding"/>
    <property type="evidence" value="ECO:0007669"/>
    <property type="project" value="TreeGrafter"/>
</dbReference>
<dbReference type="PANTHER" id="PTHR33202:SF22">
    <property type="entry name" value="HYDROGEN PEROXIDE SENSITIVE REPRESSOR"/>
    <property type="match status" value="1"/>
</dbReference>
<comment type="caution">
    <text evidence="3">The sequence shown here is derived from an EMBL/GenBank/DDBJ whole genome shotgun (WGS) entry which is preliminary data.</text>
</comment>
<comment type="cofactor">
    <cofactor evidence="2">
        <name>Mn(2+)</name>
        <dbReference type="ChEBI" id="CHEBI:29035"/>
    </cofactor>
    <cofactor evidence="2">
        <name>Fe(2+)</name>
        <dbReference type="ChEBI" id="CHEBI:29033"/>
    </cofactor>
    <text evidence="2">Binds 1 Mn(2+) or Fe(2+) ion per subunit.</text>
</comment>
<feature type="binding site" evidence="1">
    <location>
        <position position="136"/>
    </location>
    <ligand>
        <name>Zn(2+)</name>
        <dbReference type="ChEBI" id="CHEBI:29105"/>
    </ligand>
</feature>
<keyword evidence="1" id="KW-0479">Metal-binding</keyword>
<dbReference type="InterPro" id="IPR036388">
    <property type="entry name" value="WH-like_DNA-bd_sf"/>
</dbReference>
<reference evidence="3 4" key="1">
    <citation type="journal article" date="2014" name="Int. J. Syst. Evol. Microbiol.">
        <title>Complete genome sequence of Corynebacterium casei LMG S-19264T (=DSM 44701T), isolated from a smear-ripened cheese.</title>
        <authorList>
            <consortium name="US DOE Joint Genome Institute (JGI-PGF)"/>
            <person name="Walter F."/>
            <person name="Albersmeier A."/>
            <person name="Kalinowski J."/>
            <person name="Ruckert C."/>
        </authorList>
    </citation>
    <scope>NUCLEOTIDE SEQUENCE [LARGE SCALE GENOMIC DNA]</scope>
    <source>
        <strain evidence="3 4">KCTC 12866</strain>
    </source>
</reference>
<evidence type="ECO:0000313" key="4">
    <source>
        <dbReference type="Proteomes" id="UP000598271"/>
    </source>
</evidence>
<feature type="binding site" evidence="1">
    <location>
        <position position="100"/>
    </location>
    <ligand>
        <name>Zn(2+)</name>
        <dbReference type="ChEBI" id="CHEBI:29105"/>
    </ligand>
</feature>
<feature type="binding site" evidence="2">
    <location>
        <position position="89"/>
    </location>
    <ligand>
        <name>Fe cation</name>
        <dbReference type="ChEBI" id="CHEBI:24875"/>
    </ligand>
</feature>
<dbReference type="SUPFAM" id="SSF46785">
    <property type="entry name" value="Winged helix' DNA-binding domain"/>
    <property type="match status" value="1"/>
</dbReference>
<dbReference type="Gene3D" id="1.10.10.10">
    <property type="entry name" value="Winged helix-like DNA-binding domain superfamily/Winged helix DNA-binding domain"/>
    <property type="match status" value="1"/>
</dbReference>
<sequence>MEQTINDTLREHNLRSTGCREEVLQTFLARATALSHGDLEGDLKDRFDRVTIYRTLKTFLEKGIIHKVLDDEGARYALCREHCTEDDHHHDHVHFKCNECGQTNCLENLHVPAVQLPTGYRAQETNLLIQGLCADCAKSLDGRARAF</sequence>
<dbReference type="GO" id="GO:0045892">
    <property type="term" value="P:negative regulation of DNA-templated transcription"/>
    <property type="evidence" value="ECO:0007669"/>
    <property type="project" value="TreeGrafter"/>
</dbReference>
<dbReference type="EMBL" id="BMXF01000001">
    <property type="protein sequence ID" value="GHB58415.1"/>
    <property type="molecule type" value="Genomic_DNA"/>
</dbReference>
<proteinExistence type="predicted"/>
<dbReference type="InterPro" id="IPR036390">
    <property type="entry name" value="WH_DNA-bd_sf"/>
</dbReference>
<accession>A0A8J3G7R7</accession>
<evidence type="ECO:0000256" key="1">
    <source>
        <dbReference type="PIRSR" id="PIRSR602481-1"/>
    </source>
</evidence>
<dbReference type="GO" id="GO:1900376">
    <property type="term" value="P:regulation of secondary metabolite biosynthetic process"/>
    <property type="evidence" value="ECO:0007669"/>
    <property type="project" value="TreeGrafter"/>
</dbReference>
<dbReference type="AlphaFoldDB" id="A0A8J3G7R7"/>
<dbReference type="RefSeq" id="WP_189563225.1">
    <property type="nucleotide sequence ID" value="NZ_BMXF01000001.1"/>
</dbReference>
<dbReference type="InterPro" id="IPR002481">
    <property type="entry name" value="FUR"/>
</dbReference>
<feature type="binding site" evidence="1">
    <location>
        <position position="133"/>
    </location>
    <ligand>
        <name>Zn(2+)</name>
        <dbReference type="ChEBI" id="CHEBI:29105"/>
    </ligand>
</feature>
<feature type="binding site" evidence="2">
    <location>
        <position position="91"/>
    </location>
    <ligand>
        <name>Fe cation</name>
        <dbReference type="ChEBI" id="CHEBI:24875"/>
    </ligand>
</feature>
<organism evidence="3 4">
    <name type="scientific">Persicitalea jodogahamensis</name>
    <dbReference type="NCBI Taxonomy" id="402147"/>
    <lineage>
        <taxon>Bacteria</taxon>
        <taxon>Pseudomonadati</taxon>
        <taxon>Bacteroidota</taxon>
        <taxon>Cytophagia</taxon>
        <taxon>Cytophagales</taxon>
        <taxon>Spirosomataceae</taxon>
        <taxon>Persicitalea</taxon>
    </lineage>
</organism>
<comment type="cofactor">
    <cofactor evidence="1">
        <name>Zn(2+)</name>
        <dbReference type="ChEBI" id="CHEBI:29105"/>
    </cofactor>
    <text evidence="1">Binds 1 zinc ion per subunit.</text>
</comment>
<protein>
    <submittedName>
        <fullName evidence="3">Transcriptional regulator</fullName>
    </submittedName>
</protein>
<evidence type="ECO:0000313" key="3">
    <source>
        <dbReference type="EMBL" id="GHB58415.1"/>
    </source>
</evidence>